<keyword evidence="3" id="KW-0285">Flavoprotein</keyword>
<gene>
    <name evidence="7" type="ORF">HHA03_21250</name>
    <name evidence="8" type="ORF">SAMN05421839_14616</name>
</gene>
<evidence type="ECO:0000313" key="8">
    <source>
        <dbReference type="EMBL" id="SFP71407.1"/>
    </source>
</evidence>
<evidence type="ECO:0000256" key="5">
    <source>
        <dbReference type="ARBA" id="ARBA00023002"/>
    </source>
</evidence>
<dbReference type="Proteomes" id="UP000242243">
    <property type="component" value="Unassembled WGS sequence"/>
</dbReference>
<dbReference type="PANTHER" id="PTHR42913">
    <property type="entry name" value="APOPTOSIS-INDUCING FACTOR 1"/>
    <property type="match status" value="1"/>
</dbReference>
<feature type="domain" description="FAD/NAD(P)-binding" evidence="6">
    <location>
        <begin position="3"/>
        <end position="319"/>
    </location>
</feature>
<reference evidence="7 10" key="2">
    <citation type="submission" date="2019-07" db="EMBL/GenBank/DDBJ databases">
        <title>Whole genome shotgun sequence of Halolactibacillus halophilus NBRC 100868.</title>
        <authorList>
            <person name="Hosoyama A."/>
            <person name="Uohara A."/>
            <person name="Ohji S."/>
            <person name="Ichikawa N."/>
        </authorList>
    </citation>
    <scope>NUCLEOTIDE SEQUENCE [LARGE SCALE GENOMIC DNA]</scope>
    <source>
        <strain evidence="7 10">NBRC 100868</strain>
    </source>
</reference>
<evidence type="ECO:0000256" key="4">
    <source>
        <dbReference type="ARBA" id="ARBA00022827"/>
    </source>
</evidence>
<evidence type="ECO:0000313" key="7">
    <source>
        <dbReference type="EMBL" id="GEM02593.1"/>
    </source>
</evidence>
<organism evidence="8 9">
    <name type="scientific">Halolactibacillus halophilus</name>
    <dbReference type="NCBI Taxonomy" id="306540"/>
    <lineage>
        <taxon>Bacteria</taxon>
        <taxon>Bacillati</taxon>
        <taxon>Bacillota</taxon>
        <taxon>Bacilli</taxon>
        <taxon>Bacillales</taxon>
        <taxon>Bacillaceae</taxon>
        <taxon>Halolactibacillus</taxon>
    </lineage>
</organism>
<name>A0A1I5SLM9_9BACI</name>
<evidence type="ECO:0000259" key="6">
    <source>
        <dbReference type="Pfam" id="PF07992"/>
    </source>
</evidence>
<reference evidence="8 9" key="1">
    <citation type="submission" date="2016-10" db="EMBL/GenBank/DDBJ databases">
        <authorList>
            <person name="de Groot N.N."/>
        </authorList>
    </citation>
    <scope>NUCLEOTIDE SEQUENCE [LARGE SCALE GENOMIC DNA]</scope>
    <source>
        <strain evidence="8 9">DSM 17073</strain>
    </source>
</reference>
<dbReference type="InterPro" id="IPR036188">
    <property type="entry name" value="FAD/NAD-bd_sf"/>
</dbReference>
<dbReference type="InterPro" id="IPR023753">
    <property type="entry name" value="FAD/NAD-binding_dom"/>
</dbReference>
<dbReference type="PANTHER" id="PTHR42913:SF3">
    <property type="entry name" value="64 KDA MITOCHONDRIAL NADH DEHYDROGENASE (EUROFUNG)"/>
    <property type="match status" value="1"/>
</dbReference>
<dbReference type="AlphaFoldDB" id="A0A1I5SLM9"/>
<evidence type="ECO:0000313" key="9">
    <source>
        <dbReference type="Proteomes" id="UP000242243"/>
    </source>
</evidence>
<dbReference type="Pfam" id="PF07992">
    <property type="entry name" value="Pyr_redox_2"/>
    <property type="match status" value="1"/>
</dbReference>
<proteinExistence type="inferred from homology"/>
<dbReference type="SUPFAM" id="SSF51905">
    <property type="entry name" value="FAD/NAD(P)-binding domain"/>
    <property type="match status" value="2"/>
</dbReference>
<dbReference type="Gene3D" id="3.50.50.100">
    <property type="match status" value="1"/>
</dbReference>
<dbReference type="STRING" id="306540.SAMN05421839_14616"/>
<dbReference type="Proteomes" id="UP000321547">
    <property type="component" value="Unassembled WGS sequence"/>
</dbReference>
<keyword evidence="5" id="KW-0560">Oxidoreductase</keyword>
<comment type="cofactor">
    <cofactor evidence="1">
        <name>FAD</name>
        <dbReference type="ChEBI" id="CHEBI:57692"/>
    </cofactor>
</comment>
<dbReference type="PRINTS" id="PR00368">
    <property type="entry name" value="FADPNR"/>
</dbReference>
<dbReference type="InterPro" id="IPR051169">
    <property type="entry name" value="NADH-Q_oxidoreductase"/>
</dbReference>
<dbReference type="EMBL" id="BJWI01000046">
    <property type="protein sequence ID" value="GEM02593.1"/>
    <property type="molecule type" value="Genomic_DNA"/>
</dbReference>
<dbReference type="RefSeq" id="WP_089833679.1">
    <property type="nucleotide sequence ID" value="NZ_BJWI01000046.1"/>
</dbReference>
<dbReference type="GO" id="GO:0003955">
    <property type="term" value="F:NAD(P)H dehydrogenase (quinone) activity"/>
    <property type="evidence" value="ECO:0007669"/>
    <property type="project" value="TreeGrafter"/>
</dbReference>
<evidence type="ECO:0000256" key="2">
    <source>
        <dbReference type="ARBA" id="ARBA00005272"/>
    </source>
</evidence>
<dbReference type="OrthoDB" id="9781621at2"/>
<protein>
    <submittedName>
        <fullName evidence="8">NADH dehydrogenase</fullName>
    </submittedName>
</protein>
<evidence type="ECO:0000256" key="1">
    <source>
        <dbReference type="ARBA" id="ARBA00001974"/>
    </source>
</evidence>
<dbReference type="GO" id="GO:0019646">
    <property type="term" value="P:aerobic electron transport chain"/>
    <property type="evidence" value="ECO:0007669"/>
    <property type="project" value="TreeGrafter"/>
</dbReference>
<keyword evidence="4" id="KW-0274">FAD</keyword>
<comment type="similarity">
    <text evidence="2">Belongs to the NADH dehydrogenase family.</text>
</comment>
<accession>A0A1I5SLM9</accession>
<evidence type="ECO:0000313" key="10">
    <source>
        <dbReference type="Proteomes" id="UP000321547"/>
    </source>
</evidence>
<evidence type="ECO:0000256" key="3">
    <source>
        <dbReference type="ARBA" id="ARBA00022630"/>
    </source>
</evidence>
<keyword evidence="10" id="KW-1185">Reference proteome</keyword>
<sequence>MSHIVVLGAGYAGLTTVLRLQKKLKHQDVSITLINKHRYHYQTTWLHRCAVGLYSENLARIDLDRILDKNRVTLKKETVHKIVPDIKKVITDQAAYTYDYLVVALGAEINTGEVPGLDSFAHSIITLARANRLYNRLLTVIEDYKKSNQVEPLNIVVGGGGFTGIELIGELKEQLPKLLQQYQVSPENARITLIEKASTVLPEFNLELGEYALSQLEAEHIDIKLQTSIKEISRHTVKVEHGGIIEALPHDLFIWTAGVSMPAILQTALFHDNTGVLILTDDLTVDGYPDVYVIGDAAETSGQSNENVLPNADIAIQKGKYCADHLLKNLNHKQAANDFRFKAYGSRIASVGQRDGIGLLWNKKKVVGKVAALIKQIADHVVVLQMGGLKFWSHVFIKSRIKE</sequence>
<dbReference type="EMBL" id="FOXC01000046">
    <property type="protein sequence ID" value="SFP71407.1"/>
    <property type="molecule type" value="Genomic_DNA"/>
</dbReference>